<dbReference type="GO" id="GO:0052856">
    <property type="term" value="F:NAD(P)HX epimerase activity"/>
    <property type="evidence" value="ECO:0007669"/>
    <property type="project" value="UniProtKB-UniRule"/>
</dbReference>
<evidence type="ECO:0000256" key="14">
    <source>
        <dbReference type="ARBA" id="ARBA00025153"/>
    </source>
</evidence>
<evidence type="ECO:0000256" key="16">
    <source>
        <dbReference type="ARBA" id="ARBA00049209"/>
    </source>
</evidence>
<keyword evidence="9 18" id="KW-0630">Potassium</keyword>
<dbReference type="InterPro" id="IPR029056">
    <property type="entry name" value="Ribokinase-like"/>
</dbReference>
<feature type="binding site" evidence="18">
    <location>
        <position position="122"/>
    </location>
    <ligand>
        <name>K(+)</name>
        <dbReference type="ChEBI" id="CHEBI:29103"/>
    </ligand>
</feature>
<dbReference type="PIRSF" id="PIRSF017184">
    <property type="entry name" value="Nnr"/>
    <property type="match status" value="1"/>
</dbReference>
<dbReference type="Gene3D" id="3.40.1190.20">
    <property type="match status" value="1"/>
</dbReference>
<feature type="domain" description="YjeF N-terminal" evidence="21">
    <location>
        <begin position="9"/>
        <end position="212"/>
    </location>
</feature>
<organism evidence="22 23">
    <name type="scientific">Candidatus Sulfobium mesophilum</name>
    <dbReference type="NCBI Taxonomy" id="2016548"/>
    <lineage>
        <taxon>Bacteria</taxon>
        <taxon>Pseudomonadati</taxon>
        <taxon>Nitrospirota</taxon>
        <taxon>Nitrospiria</taxon>
        <taxon>Nitrospirales</taxon>
        <taxon>Nitrospiraceae</taxon>
        <taxon>Candidatus Sulfobium</taxon>
    </lineage>
</organism>
<keyword evidence="13" id="KW-0511">Multifunctional enzyme</keyword>
<dbReference type="PROSITE" id="PS01050">
    <property type="entry name" value="YJEF_C_2"/>
    <property type="match status" value="1"/>
</dbReference>
<dbReference type="OrthoDB" id="9806925at2"/>
<keyword evidence="8 17" id="KW-0521">NADP</keyword>
<evidence type="ECO:0000256" key="13">
    <source>
        <dbReference type="ARBA" id="ARBA00023268"/>
    </source>
</evidence>
<dbReference type="AlphaFoldDB" id="A0A2U3QK64"/>
<comment type="subunit">
    <text evidence="17">Homotetramer.</text>
</comment>
<accession>A0A2U3QK64</accession>
<name>A0A2U3QK64_9BACT</name>
<evidence type="ECO:0000256" key="4">
    <source>
        <dbReference type="ARBA" id="ARBA00009524"/>
    </source>
</evidence>
<dbReference type="HAMAP" id="MF_01965">
    <property type="entry name" value="NADHX_dehydratase"/>
    <property type="match status" value="1"/>
</dbReference>
<evidence type="ECO:0000256" key="8">
    <source>
        <dbReference type="ARBA" id="ARBA00022857"/>
    </source>
</evidence>
<evidence type="ECO:0000256" key="15">
    <source>
        <dbReference type="ARBA" id="ARBA00048238"/>
    </source>
</evidence>
<evidence type="ECO:0000256" key="10">
    <source>
        <dbReference type="ARBA" id="ARBA00023027"/>
    </source>
</evidence>
<keyword evidence="5 18" id="KW-0479">Metal-binding</keyword>
<evidence type="ECO:0000256" key="19">
    <source>
        <dbReference type="PIRNR" id="PIRNR017184"/>
    </source>
</evidence>
<keyword evidence="23" id="KW-1185">Reference proteome</keyword>
<dbReference type="Gene3D" id="3.40.50.10260">
    <property type="entry name" value="YjeF N-terminal domain"/>
    <property type="match status" value="1"/>
</dbReference>
<dbReference type="GO" id="GO:0110051">
    <property type="term" value="P:metabolite repair"/>
    <property type="evidence" value="ECO:0007669"/>
    <property type="project" value="TreeGrafter"/>
</dbReference>
<evidence type="ECO:0000313" key="22">
    <source>
        <dbReference type="EMBL" id="SPQ01772.1"/>
    </source>
</evidence>
<evidence type="ECO:0000259" key="21">
    <source>
        <dbReference type="PROSITE" id="PS51385"/>
    </source>
</evidence>
<feature type="binding site" evidence="17">
    <location>
        <position position="453"/>
    </location>
    <ligand>
        <name>AMP</name>
        <dbReference type="ChEBI" id="CHEBI:456215"/>
    </ligand>
</feature>
<feature type="binding site" evidence="18">
    <location>
        <begin position="126"/>
        <end position="132"/>
    </location>
    <ligand>
        <name>(6S)-NADPHX</name>
        <dbReference type="ChEBI" id="CHEBI:64076"/>
    </ligand>
</feature>
<comment type="catalytic activity">
    <reaction evidence="16 17 19">
        <text>(6S)-NADPHX + ADP = AMP + phosphate + NADPH + H(+)</text>
        <dbReference type="Rhea" id="RHEA:32235"/>
        <dbReference type="ChEBI" id="CHEBI:15378"/>
        <dbReference type="ChEBI" id="CHEBI:43474"/>
        <dbReference type="ChEBI" id="CHEBI:57783"/>
        <dbReference type="ChEBI" id="CHEBI:64076"/>
        <dbReference type="ChEBI" id="CHEBI:456215"/>
        <dbReference type="ChEBI" id="CHEBI:456216"/>
        <dbReference type="EC" id="4.2.1.136"/>
    </reaction>
</comment>
<evidence type="ECO:0000256" key="7">
    <source>
        <dbReference type="ARBA" id="ARBA00022840"/>
    </source>
</evidence>
<sequence>MKVVTAGEMQNIDRRTIDEYGVPAVVLMERAGLAVAQKILSLFERRKVIVICGGGNNGGDGIVVARNLFNWGWNVRVLLLFRENKMSGDCRAQYNIAKKMRVPMEFRTGISRADLHSSLVIDAIFGTGINKPVRPPVSDIVSFLNRADAPVLSVDIPSGISADDGRVMGVAVRADYTVTFGLPKIGHLLHPGAEYAGKFFVEDIGFPRELLASESLNIQTIEKNDASLLIPERPANSHKNDYGHVLIVAGSAGRTGAALMAARACLRSGAGLVTLGVPESLAGVFQSTVTEEMILPLPDKGGGTLSLESAQVILEFVSGRADVLAIGPGIGVSADTRGIMQELIVGAAVPMVIDADGINSISGDAGILEKAKSPMILTPHVGEMARLLRRNDSDSSVDRTAIEADRVSESLSFSKKTGTYLILKGAPTIIAEPEGKAFINTTGNPGMATAGSGDVLTGIVAAFLGQMSDPLDASVLGTYLHGLAGDGAASEKGMHSMIATDIIEHLPNALKTLKRD</sequence>
<dbReference type="Pfam" id="PF03853">
    <property type="entry name" value="YjeF_N"/>
    <property type="match status" value="1"/>
</dbReference>
<dbReference type="Proteomes" id="UP000245125">
    <property type="component" value="Unassembled WGS sequence"/>
</dbReference>
<evidence type="ECO:0000313" key="23">
    <source>
        <dbReference type="Proteomes" id="UP000245125"/>
    </source>
</evidence>
<feature type="binding site" evidence="17">
    <location>
        <position position="380"/>
    </location>
    <ligand>
        <name>(6S)-NADPHX</name>
        <dbReference type="ChEBI" id="CHEBI:64076"/>
    </ligand>
</feature>
<dbReference type="GO" id="GO:0052855">
    <property type="term" value="F:ADP-dependent NAD(P)H-hydrate dehydratase activity"/>
    <property type="evidence" value="ECO:0007669"/>
    <property type="project" value="UniProtKB-UniRule"/>
</dbReference>
<dbReference type="EC" id="5.1.99.6" evidence="19"/>
<dbReference type="HAMAP" id="MF_01966">
    <property type="entry name" value="NADHX_epimerase"/>
    <property type="match status" value="1"/>
</dbReference>
<keyword evidence="10 17" id="KW-0520">NAD</keyword>
<feature type="binding site" evidence="17">
    <location>
        <begin position="424"/>
        <end position="428"/>
    </location>
    <ligand>
        <name>AMP</name>
        <dbReference type="ChEBI" id="CHEBI:456215"/>
    </ligand>
</feature>
<dbReference type="PANTHER" id="PTHR12592">
    <property type="entry name" value="ATP-DEPENDENT (S)-NAD(P)H-HYDRATE DEHYDRATASE FAMILY MEMBER"/>
    <property type="match status" value="1"/>
</dbReference>
<dbReference type="InterPro" id="IPR017953">
    <property type="entry name" value="Carbohydrate_kinase_pred_CS"/>
</dbReference>
<dbReference type="EC" id="4.2.1.136" evidence="19"/>
<comment type="similarity">
    <text evidence="4 19">In the C-terminal section; belongs to the NnrD/CARKD family.</text>
</comment>
<evidence type="ECO:0000256" key="18">
    <source>
        <dbReference type="HAMAP-Rule" id="MF_01966"/>
    </source>
</evidence>
<comment type="similarity">
    <text evidence="3 19">In the N-terminal section; belongs to the NnrE/AIBP family.</text>
</comment>
<feature type="binding site" evidence="17">
    <location>
        <position position="329"/>
    </location>
    <ligand>
        <name>(6S)-NADPHX</name>
        <dbReference type="ChEBI" id="CHEBI:64076"/>
    </ligand>
</feature>
<dbReference type="GO" id="GO:0046872">
    <property type="term" value="F:metal ion binding"/>
    <property type="evidence" value="ECO:0007669"/>
    <property type="project" value="UniProtKB-UniRule"/>
</dbReference>
<comment type="caution">
    <text evidence="18">Lacks conserved residue(s) required for the propagation of feature annotation.</text>
</comment>
<dbReference type="CDD" id="cd01171">
    <property type="entry name" value="YXKO-related"/>
    <property type="match status" value="1"/>
</dbReference>
<evidence type="ECO:0000256" key="17">
    <source>
        <dbReference type="HAMAP-Rule" id="MF_01965"/>
    </source>
</evidence>
<dbReference type="InterPro" id="IPR000631">
    <property type="entry name" value="CARKD"/>
</dbReference>
<dbReference type="SUPFAM" id="SSF64153">
    <property type="entry name" value="YjeF N-terminal domain-like"/>
    <property type="match status" value="1"/>
</dbReference>
<feature type="binding site" evidence="18">
    <location>
        <position position="155"/>
    </location>
    <ligand>
        <name>(6S)-NADPHX</name>
        <dbReference type="ChEBI" id="CHEBI:64076"/>
    </ligand>
</feature>
<dbReference type="InterPro" id="IPR004443">
    <property type="entry name" value="YjeF_N_dom"/>
</dbReference>
<evidence type="ECO:0000256" key="2">
    <source>
        <dbReference type="ARBA" id="ARBA00000909"/>
    </source>
</evidence>
<feature type="binding site" evidence="18">
    <location>
        <position position="57"/>
    </location>
    <ligand>
        <name>K(+)</name>
        <dbReference type="ChEBI" id="CHEBI:29103"/>
    </ligand>
</feature>
<dbReference type="NCBIfam" id="TIGR00197">
    <property type="entry name" value="yjeF_nterm"/>
    <property type="match status" value="1"/>
</dbReference>
<keyword evidence="7 17" id="KW-0067">ATP-binding</keyword>
<dbReference type="PROSITE" id="PS51385">
    <property type="entry name" value="YJEF_N"/>
    <property type="match status" value="1"/>
</dbReference>
<evidence type="ECO:0000256" key="6">
    <source>
        <dbReference type="ARBA" id="ARBA00022741"/>
    </source>
</evidence>
<protein>
    <recommendedName>
        <fullName evidence="19">Bifunctional NAD(P)H-hydrate repair enzyme</fullName>
    </recommendedName>
    <alternativeName>
        <fullName evidence="19">Nicotinamide nucleotide repair protein</fullName>
    </alternativeName>
    <domain>
        <recommendedName>
            <fullName evidence="19">ADP-dependent (S)-NAD(P)H-hydrate dehydratase</fullName>
            <ecNumber evidence="19">4.2.1.136</ecNumber>
        </recommendedName>
        <alternativeName>
            <fullName evidence="19">ADP-dependent NAD(P)HX dehydratase</fullName>
        </alternativeName>
    </domain>
    <domain>
        <recommendedName>
            <fullName evidence="19">NAD(P)H-hydrate epimerase</fullName>
            <ecNumber evidence="19">5.1.99.6</ecNumber>
        </recommendedName>
    </domain>
</protein>
<keyword evidence="11 18" id="KW-0413">Isomerase</keyword>
<comment type="cofactor">
    <cofactor evidence="17">
        <name>Mg(2+)</name>
        <dbReference type="ChEBI" id="CHEBI:18420"/>
    </cofactor>
</comment>
<dbReference type="PROSITE" id="PS51383">
    <property type="entry name" value="YJEF_C_3"/>
    <property type="match status" value="1"/>
</dbReference>
<feature type="binding site" evidence="17">
    <location>
        <position position="454"/>
    </location>
    <ligand>
        <name>(6S)-NADPHX</name>
        <dbReference type="ChEBI" id="CHEBI:64076"/>
    </ligand>
</feature>
<comment type="catalytic activity">
    <reaction evidence="15 17 19">
        <text>(6S)-NADHX + ADP = AMP + phosphate + NADH + H(+)</text>
        <dbReference type="Rhea" id="RHEA:32223"/>
        <dbReference type="ChEBI" id="CHEBI:15378"/>
        <dbReference type="ChEBI" id="CHEBI:43474"/>
        <dbReference type="ChEBI" id="CHEBI:57945"/>
        <dbReference type="ChEBI" id="CHEBI:64074"/>
        <dbReference type="ChEBI" id="CHEBI:456215"/>
        <dbReference type="ChEBI" id="CHEBI:456216"/>
        <dbReference type="EC" id="4.2.1.136"/>
    </reaction>
</comment>
<gene>
    <name evidence="22" type="primary">nnr</name>
    <name evidence="17" type="synonym">nnrD</name>
    <name evidence="18" type="synonym">nnrE</name>
    <name evidence="22" type="ORF">NBG4_70035</name>
</gene>
<dbReference type="GO" id="GO:0005524">
    <property type="term" value="F:ATP binding"/>
    <property type="evidence" value="ECO:0007669"/>
    <property type="project" value="UniProtKB-UniRule"/>
</dbReference>
<reference evidence="23" key="1">
    <citation type="submission" date="2018-03" db="EMBL/GenBank/DDBJ databases">
        <authorList>
            <person name="Zecchin S."/>
        </authorList>
    </citation>
    <scope>NUCLEOTIDE SEQUENCE [LARGE SCALE GENOMIC DNA]</scope>
</reference>
<proteinExistence type="inferred from homology"/>
<comment type="function">
    <text evidence="14 19">Bifunctional enzyme that catalyzes the epimerization of the S- and R-forms of NAD(P)HX and the dehydration of the S-form of NAD(P)HX at the expense of ADP, which is converted to AMP. This allows the repair of both epimers of NAD(P)HX, a damaged form of NAD(P)H that is a result of enzymatic or heat-dependent hydration.</text>
</comment>
<comment type="catalytic activity">
    <reaction evidence="1 18 19">
        <text>(6R)-NADHX = (6S)-NADHX</text>
        <dbReference type="Rhea" id="RHEA:32215"/>
        <dbReference type="ChEBI" id="CHEBI:64074"/>
        <dbReference type="ChEBI" id="CHEBI:64075"/>
        <dbReference type="EC" id="5.1.99.6"/>
    </reaction>
</comment>
<evidence type="ECO:0000256" key="12">
    <source>
        <dbReference type="ARBA" id="ARBA00023239"/>
    </source>
</evidence>
<comment type="catalytic activity">
    <reaction evidence="2 18 19">
        <text>(6R)-NADPHX = (6S)-NADPHX</text>
        <dbReference type="Rhea" id="RHEA:32227"/>
        <dbReference type="ChEBI" id="CHEBI:64076"/>
        <dbReference type="ChEBI" id="CHEBI:64077"/>
        <dbReference type="EC" id="5.1.99.6"/>
    </reaction>
</comment>
<evidence type="ECO:0000256" key="5">
    <source>
        <dbReference type="ARBA" id="ARBA00022723"/>
    </source>
</evidence>
<evidence type="ECO:0000259" key="20">
    <source>
        <dbReference type="PROSITE" id="PS51383"/>
    </source>
</evidence>
<keyword evidence="6 17" id="KW-0547">Nucleotide-binding</keyword>
<dbReference type="EMBL" id="OUUY01000119">
    <property type="protein sequence ID" value="SPQ01772.1"/>
    <property type="molecule type" value="Genomic_DNA"/>
</dbReference>
<comment type="cofactor">
    <cofactor evidence="18 19">
        <name>K(+)</name>
        <dbReference type="ChEBI" id="CHEBI:29103"/>
    </cofactor>
    <text evidence="18 19">Binds 1 potassium ion per subunit.</text>
</comment>
<comment type="function">
    <text evidence="17">Catalyzes the dehydration of the S-form of NAD(P)HX at the expense of ADP, which is converted to AMP. Together with NAD(P)HX epimerase, which catalyzes the epimerization of the S- and R-forms, the enzyme allows the repair of both epimers of NAD(P)HX, a damaged form of NAD(P)H that is a result of enzymatic or heat-dependent hydration.</text>
</comment>
<keyword evidence="12 17" id="KW-0456">Lyase</keyword>
<dbReference type="SUPFAM" id="SSF53613">
    <property type="entry name" value="Ribokinase-like"/>
    <property type="match status" value="1"/>
</dbReference>
<evidence type="ECO:0000256" key="1">
    <source>
        <dbReference type="ARBA" id="ARBA00000013"/>
    </source>
</evidence>
<evidence type="ECO:0000256" key="11">
    <source>
        <dbReference type="ARBA" id="ARBA00023235"/>
    </source>
</evidence>
<dbReference type="GO" id="GO:0046496">
    <property type="term" value="P:nicotinamide nucleotide metabolic process"/>
    <property type="evidence" value="ECO:0007669"/>
    <property type="project" value="UniProtKB-UniRule"/>
</dbReference>
<evidence type="ECO:0000256" key="9">
    <source>
        <dbReference type="ARBA" id="ARBA00022958"/>
    </source>
</evidence>
<dbReference type="FunFam" id="3.40.50.10260:FF:000003">
    <property type="entry name" value="Multifunctional fusion protein"/>
    <property type="match status" value="1"/>
</dbReference>
<dbReference type="NCBIfam" id="TIGR00196">
    <property type="entry name" value="yjeF_cterm"/>
    <property type="match status" value="1"/>
</dbReference>
<feature type="binding site" evidence="18">
    <location>
        <begin position="56"/>
        <end position="60"/>
    </location>
    <ligand>
        <name>(6S)-NADPHX</name>
        <dbReference type="ChEBI" id="CHEBI:64076"/>
    </ligand>
</feature>
<dbReference type="InterPro" id="IPR030677">
    <property type="entry name" value="Nnr"/>
</dbReference>
<comment type="similarity">
    <text evidence="17">Belongs to the NnrD/CARKD family.</text>
</comment>
<evidence type="ECO:0000256" key="3">
    <source>
        <dbReference type="ARBA" id="ARBA00006001"/>
    </source>
</evidence>
<feature type="binding site" evidence="17">
    <location>
        <position position="257"/>
    </location>
    <ligand>
        <name>(6S)-NADPHX</name>
        <dbReference type="ChEBI" id="CHEBI:64076"/>
    </ligand>
</feature>
<dbReference type="PANTHER" id="PTHR12592:SF0">
    <property type="entry name" value="ATP-DEPENDENT (S)-NAD(P)H-HYDRATE DEHYDRATASE"/>
    <property type="match status" value="1"/>
</dbReference>
<feature type="binding site" evidence="18">
    <location>
        <position position="158"/>
    </location>
    <ligand>
        <name>K(+)</name>
        <dbReference type="ChEBI" id="CHEBI:29103"/>
    </ligand>
</feature>
<feature type="domain" description="YjeF C-terminal" evidence="20">
    <location>
        <begin position="222"/>
        <end position="513"/>
    </location>
</feature>
<comment type="similarity">
    <text evidence="18">Belongs to the NnrE/AIBP family.</text>
</comment>
<dbReference type="InterPro" id="IPR036652">
    <property type="entry name" value="YjeF_N_dom_sf"/>
</dbReference>
<dbReference type="Pfam" id="PF01256">
    <property type="entry name" value="Carb_kinase"/>
    <property type="match status" value="1"/>
</dbReference>
<comment type="function">
    <text evidence="18">Catalyzes the epimerization of the S- and R-forms of NAD(P)HX, a damaged form of NAD(P)H that is a result of enzymatic or heat-dependent hydration. This is a prerequisite for the S-specific NAD(P)H-hydrate dehydratase to allow the repair of both epimers of NAD(P)HX.</text>
</comment>